<gene>
    <name evidence="3" type="ORF">CEPIT_LOCUS16055</name>
</gene>
<dbReference type="Pfam" id="PF01179">
    <property type="entry name" value="Cu_amine_oxid"/>
    <property type="match status" value="1"/>
</dbReference>
<proteinExistence type="inferred from homology"/>
<dbReference type="PROSITE" id="PS01165">
    <property type="entry name" value="COPPER_AMINE_OXID_2"/>
    <property type="match status" value="1"/>
</dbReference>
<dbReference type="EMBL" id="CAMAPF010000117">
    <property type="protein sequence ID" value="CAH9102608.1"/>
    <property type="molecule type" value="Genomic_DNA"/>
</dbReference>
<dbReference type="EC" id="1.4.3.-" evidence="1"/>
<dbReference type="Gene3D" id="2.70.98.20">
    <property type="entry name" value="Copper amine oxidase, catalytic domain"/>
    <property type="match status" value="1"/>
</dbReference>
<dbReference type="InterPro" id="IPR000269">
    <property type="entry name" value="Cu_amine_oxidase"/>
</dbReference>
<dbReference type="PANTHER" id="PTHR10638">
    <property type="entry name" value="COPPER AMINE OXIDASE"/>
    <property type="match status" value="1"/>
</dbReference>
<dbReference type="InterPro" id="IPR049947">
    <property type="entry name" value="Cu_Am_Ox_Cu-bd"/>
</dbReference>
<dbReference type="GO" id="GO:0008131">
    <property type="term" value="F:primary methylamine oxidase activity"/>
    <property type="evidence" value="ECO:0007669"/>
    <property type="project" value="InterPro"/>
</dbReference>
<evidence type="ECO:0000313" key="4">
    <source>
        <dbReference type="Proteomes" id="UP001152523"/>
    </source>
</evidence>
<sequence length="345" mass="39196">MPAPVLRFLPGCKFLSSQKLFFWNSKVLRRSRPHPLPLLCDALCCLLIPEICKRNPLTDKRSPLSWNCKRNLHHKSYQRPEPPAQTLSRLIVMVGLSGILMVKGTPYVNMNQVNQEEYLYGTLLSENVIGVIHDHYVTFYLDMDIMDGSNNSFVKVNLKRERTSPGYSPRRSYIKAVRNVAKTEKDAQIKLNLHDPSEFHVINPNNRTRVGNPVGYKIVPAGTAASLLDHDDPPQMRGAFTNNQIWVTPYNQSEQFAGGVYAYQSHGDDTLAVWSERDREIENKDIVVWYTLGFHHVPCQEDFPIMPTVTSSFDLKPVNFFESNPILGFPPNQEKDLPVCKAAAA</sequence>
<dbReference type="PANTHER" id="PTHR10638:SF41">
    <property type="entry name" value="AMINE OXIDASE"/>
    <property type="match status" value="1"/>
</dbReference>
<evidence type="ECO:0000313" key="3">
    <source>
        <dbReference type="EMBL" id="CAH9102608.1"/>
    </source>
</evidence>
<dbReference type="InterPro" id="IPR036460">
    <property type="entry name" value="Cu_amine_oxidase_C_sf"/>
</dbReference>
<dbReference type="GO" id="GO:0005507">
    <property type="term" value="F:copper ion binding"/>
    <property type="evidence" value="ECO:0007669"/>
    <property type="project" value="InterPro"/>
</dbReference>
<keyword evidence="1" id="KW-0560">Oxidoreductase</keyword>
<evidence type="ECO:0000259" key="2">
    <source>
        <dbReference type="Pfam" id="PF01179"/>
    </source>
</evidence>
<dbReference type="GO" id="GO:0009308">
    <property type="term" value="P:amine metabolic process"/>
    <property type="evidence" value="ECO:0007669"/>
    <property type="project" value="UniProtKB-UniRule"/>
</dbReference>
<reference evidence="3" key="1">
    <citation type="submission" date="2022-07" db="EMBL/GenBank/DDBJ databases">
        <authorList>
            <person name="Macas J."/>
            <person name="Novak P."/>
            <person name="Neumann P."/>
        </authorList>
    </citation>
    <scope>NUCLEOTIDE SEQUENCE</scope>
</reference>
<comment type="PTM">
    <text evidence="1">Topaquinone (TPQ) is generated by copper-dependent autoxidation of a specific tyrosyl residue.</text>
</comment>
<keyword evidence="1" id="KW-0801">TPQ</keyword>
<organism evidence="3 4">
    <name type="scientific">Cuscuta epithymum</name>
    <dbReference type="NCBI Taxonomy" id="186058"/>
    <lineage>
        <taxon>Eukaryota</taxon>
        <taxon>Viridiplantae</taxon>
        <taxon>Streptophyta</taxon>
        <taxon>Embryophyta</taxon>
        <taxon>Tracheophyta</taxon>
        <taxon>Spermatophyta</taxon>
        <taxon>Magnoliopsida</taxon>
        <taxon>eudicotyledons</taxon>
        <taxon>Gunneridae</taxon>
        <taxon>Pentapetalae</taxon>
        <taxon>asterids</taxon>
        <taxon>lamiids</taxon>
        <taxon>Solanales</taxon>
        <taxon>Convolvulaceae</taxon>
        <taxon>Cuscuteae</taxon>
        <taxon>Cuscuta</taxon>
        <taxon>Cuscuta subgen. Cuscuta</taxon>
    </lineage>
</organism>
<dbReference type="Proteomes" id="UP001152523">
    <property type="component" value="Unassembled WGS sequence"/>
</dbReference>
<dbReference type="GO" id="GO:0048038">
    <property type="term" value="F:quinone binding"/>
    <property type="evidence" value="ECO:0007669"/>
    <property type="project" value="InterPro"/>
</dbReference>
<dbReference type="AlphaFoldDB" id="A0AAV0DJM1"/>
<keyword evidence="1" id="KW-0186">Copper</keyword>
<keyword evidence="4" id="KW-1185">Reference proteome</keyword>
<protein>
    <recommendedName>
        <fullName evidence="1">Amine oxidase</fullName>
        <ecNumber evidence="1">1.4.3.-</ecNumber>
    </recommendedName>
</protein>
<comment type="caution">
    <text evidence="3">The sequence shown here is derived from an EMBL/GenBank/DDBJ whole genome shotgun (WGS) entry which is preliminary data.</text>
</comment>
<keyword evidence="1" id="KW-0479">Metal-binding</keyword>
<name>A0AAV0DJM1_9ASTE</name>
<dbReference type="SUPFAM" id="SSF49998">
    <property type="entry name" value="Amine oxidase catalytic domain"/>
    <property type="match status" value="1"/>
</dbReference>
<comment type="similarity">
    <text evidence="1">Belongs to the copper/topaquinone oxidase family.</text>
</comment>
<dbReference type="InterPro" id="IPR015798">
    <property type="entry name" value="Cu_amine_oxidase_C"/>
</dbReference>
<evidence type="ECO:0000256" key="1">
    <source>
        <dbReference type="RuleBase" id="RU000672"/>
    </source>
</evidence>
<accession>A0AAV0DJM1</accession>
<feature type="domain" description="Copper amine oxidase catalytic" evidence="2">
    <location>
        <begin position="94"/>
        <end position="326"/>
    </location>
</feature>
<comment type="cofactor">
    <cofactor evidence="1">
        <name>Cu cation</name>
        <dbReference type="ChEBI" id="CHEBI:23378"/>
    </cofactor>
    <text evidence="1">Contains 1 topaquinone per subunit.</text>
</comment>